<keyword evidence="3" id="KW-1185">Reference proteome</keyword>
<feature type="region of interest" description="Disordered" evidence="1">
    <location>
        <begin position="1"/>
        <end position="80"/>
    </location>
</feature>
<proteinExistence type="predicted"/>
<feature type="compositionally biased region" description="Polar residues" evidence="1">
    <location>
        <begin position="193"/>
        <end position="207"/>
    </location>
</feature>
<gene>
    <name evidence="2" type="ORF">G5714_000715</name>
</gene>
<evidence type="ECO:0000256" key="1">
    <source>
        <dbReference type="SAM" id="MobiDB-lite"/>
    </source>
</evidence>
<feature type="region of interest" description="Disordered" evidence="1">
    <location>
        <begin position="127"/>
        <end position="238"/>
    </location>
</feature>
<organism evidence="2 3">
    <name type="scientific">Onychostoma macrolepis</name>
    <dbReference type="NCBI Taxonomy" id="369639"/>
    <lineage>
        <taxon>Eukaryota</taxon>
        <taxon>Metazoa</taxon>
        <taxon>Chordata</taxon>
        <taxon>Craniata</taxon>
        <taxon>Vertebrata</taxon>
        <taxon>Euteleostomi</taxon>
        <taxon>Actinopterygii</taxon>
        <taxon>Neopterygii</taxon>
        <taxon>Teleostei</taxon>
        <taxon>Ostariophysi</taxon>
        <taxon>Cypriniformes</taxon>
        <taxon>Cyprinidae</taxon>
        <taxon>Acrossocheilinae</taxon>
        <taxon>Onychostoma</taxon>
    </lineage>
</organism>
<protein>
    <submittedName>
        <fullName evidence="2">Uncharacterized protein</fullName>
    </submittedName>
</protein>
<comment type="caution">
    <text evidence="2">The sequence shown here is derived from an EMBL/GenBank/DDBJ whole genome shotgun (WGS) entry which is preliminary data.</text>
</comment>
<evidence type="ECO:0000313" key="2">
    <source>
        <dbReference type="EMBL" id="KAF4118664.1"/>
    </source>
</evidence>
<feature type="compositionally biased region" description="Basic residues" evidence="1">
    <location>
        <begin position="138"/>
        <end position="147"/>
    </location>
</feature>
<accession>A0A7J6DIN0</accession>
<dbReference type="Proteomes" id="UP000579812">
    <property type="component" value="Unassembled WGS sequence"/>
</dbReference>
<evidence type="ECO:0000313" key="3">
    <source>
        <dbReference type="Proteomes" id="UP000579812"/>
    </source>
</evidence>
<name>A0A7J6DIN0_9TELE</name>
<dbReference type="AlphaFoldDB" id="A0A7J6DIN0"/>
<sequence length="446" mass="49057">MSHSENSSSGDKSISPLVASPQSTGSRTTTSLPSNAIEPQAPSCGWPSTRSATRLPRRPGTHSPSPARTPADSPASSCWSTRPVFPPIEKWTMASLRQALTNSDIQAPRKFTKAELYDFSFLSRLLPQRYRGPPPKRASGRLRHQSRPRCPPLSAQSPQSKQAFGHNGRLTQPHHPPLSAQGLQPKHVFGRTGSHTQPRSPPLSNRGLQPMQALGRCGLPTHEPRSPAGCRREHSRPDNLTFSSLMLGDAYPSDTLDAGESLPTTQLDLFRLYLSDTVSIDLPMDVSESLPARQTYLFKSLAWQAYLSDTASIDLPTDVSKSLPDRQTCLFCLFAPPYQPLSNATYPRRWPIKQVSTLTSWMTAKRPDQTLPFHLYLFDTVSLDLPSDAGESLPARQPYLFKSHAGDAYISDTVGIVLSSGDSNSLPARRFTASSYGRTRLTRSTQ</sequence>
<dbReference type="EMBL" id="JAAMOB010000001">
    <property type="protein sequence ID" value="KAF4118664.1"/>
    <property type="molecule type" value="Genomic_DNA"/>
</dbReference>
<feature type="compositionally biased region" description="Polar residues" evidence="1">
    <location>
        <begin position="1"/>
        <end position="12"/>
    </location>
</feature>
<feature type="compositionally biased region" description="Polar residues" evidence="1">
    <location>
        <begin position="20"/>
        <end position="34"/>
    </location>
</feature>
<feature type="compositionally biased region" description="Basic and acidic residues" evidence="1">
    <location>
        <begin position="222"/>
        <end position="237"/>
    </location>
</feature>
<reference evidence="2 3" key="1">
    <citation type="submission" date="2020-04" db="EMBL/GenBank/DDBJ databases">
        <title>Chromosome-level genome assembly of a cyprinid fish Onychostoma macrolepis by integration of Nanopore Sequencing, Bionano and Hi-C technology.</title>
        <authorList>
            <person name="Wang D."/>
        </authorList>
    </citation>
    <scope>NUCLEOTIDE SEQUENCE [LARGE SCALE GENOMIC DNA]</scope>
    <source>
        <strain evidence="2">SWU-2019</strain>
        <tissue evidence="2">Muscle</tissue>
    </source>
</reference>